<name>A0A149UMA5_9PROT</name>
<accession>A0A149UMA5</accession>
<organism evidence="2 3">
    <name type="scientific">Acetobacter malorum</name>
    <dbReference type="NCBI Taxonomy" id="178901"/>
    <lineage>
        <taxon>Bacteria</taxon>
        <taxon>Pseudomonadati</taxon>
        <taxon>Pseudomonadota</taxon>
        <taxon>Alphaproteobacteria</taxon>
        <taxon>Acetobacterales</taxon>
        <taxon>Acetobacteraceae</taxon>
        <taxon>Acetobacter</taxon>
    </lineage>
</organism>
<evidence type="ECO:0000256" key="1">
    <source>
        <dbReference type="SAM" id="Phobius"/>
    </source>
</evidence>
<keyword evidence="1" id="KW-0812">Transmembrane</keyword>
<evidence type="ECO:0008006" key="4">
    <source>
        <dbReference type="Google" id="ProtNLM"/>
    </source>
</evidence>
<dbReference type="AlphaFoldDB" id="A0A149UMA5"/>
<dbReference type="EMBL" id="LHZX01000296">
    <property type="protein sequence ID" value="KXV69038.1"/>
    <property type="molecule type" value="Genomic_DNA"/>
</dbReference>
<gene>
    <name evidence="2" type="ORF">AD951_08335</name>
</gene>
<keyword evidence="1" id="KW-0472">Membrane</keyword>
<keyword evidence="1" id="KW-1133">Transmembrane helix</keyword>
<evidence type="ECO:0000313" key="2">
    <source>
        <dbReference type="EMBL" id="KXV69038.1"/>
    </source>
</evidence>
<evidence type="ECO:0000313" key="3">
    <source>
        <dbReference type="Proteomes" id="UP000075377"/>
    </source>
</evidence>
<sequence length="267" mass="29707">MFSKFTSRAARAASKAKPIELPDDGGVIDEATKQKIDLITGVRSQREVAAAKAERNVWRFVSCGLVVGIIFTAAGWRKADDRWANDVRIAWVKLQPDGRSEAALWNDGGNANRFYEPFINTALINFVEHRYRHIRSTIVSDYGYAAQFMSPQLRAEFLGSGKAADEATAFEETGNGGEYSIKVSAIDHNTMVNPDVANRQSIVVDSTVYISEHPLDGSHKDIKKIVKITWRLTPLANLQRSWEQLRDNGPGIEILSYHEVSALDQGN</sequence>
<dbReference type="PATRIC" id="fig|178901.14.peg.542"/>
<reference evidence="2 3" key="1">
    <citation type="submission" date="2015-06" db="EMBL/GenBank/DDBJ databases">
        <title>Improved classification and identification of acetic acid bacteria using matrix-assisted laser desorption/ionization time-of-flight mass spectrometry; Gluconobacter nephelii and Gluconobacter uchimurae are later heterotypic synonyms of Gluconobacter japonicus and Gluconobacter oxydans, respectively.</title>
        <authorList>
            <person name="Li L."/>
            <person name="Cleenwerck I."/>
            <person name="De Vuyst L."/>
            <person name="Vandamme P."/>
        </authorList>
    </citation>
    <scope>NUCLEOTIDE SEQUENCE [LARGE SCALE GENOMIC DNA]</scope>
    <source>
        <strain evidence="2 3">LMG 1699</strain>
    </source>
</reference>
<proteinExistence type="predicted"/>
<comment type="caution">
    <text evidence="2">The sequence shown here is derived from an EMBL/GenBank/DDBJ whole genome shotgun (WGS) entry which is preliminary data.</text>
</comment>
<dbReference type="Proteomes" id="UP000075377">
    <property type="component" value="Unassembled WGS sequence"/>
</dbReference>
<feature type="transmembrane region" description="Helical" evidence="1">
    <location>
        <begin position="57"/>
        <end position="76"/>
    </location>
</feature>
<dbReference type="RefSeq" id="WP_061501093.1">
    <property type="nucleotide sequence ID" value="NZ_LHZX01000296.1"/>
</dbReference>
<dbReference type="OrthoDB" id="6630869at2"/>
<protein>
    <recommendedName>
        <fullName evidence="4">Bacterial virulence protein VirB8 domain-containing protein</fullName>
    </recommendedName>
</protein>